<dbReference type="Proteomes" id="UP000177177">
    <property type="component" value="Unassembled WGS sequence"/>
</dbReference>
<feature type="domain" description="DHFR" evidence="1">
    <location>
        <begin position="2"/>
        <end position="170"/>
    </location>
</feature>
<gene>
    <name evidence="2" type="ORF">A3C92_02240</name>
</gene>
<dbReference type="CDD" id="cd00209">
    <property type="entry name" value="DHFR"/>
    <property type="match status" value="1"/>
</dbReference>
<sequence>MKIIFFAAMTMNGKIAHTSDELVDWTSKEDKQFFREETKKCGVMVMGGATYRTIGRPLPGRLNVVMTRTPDMSKNQEGLLEFTDKRPVELLEELKQRGFETVAVTGGAQIFAQFLEAELCDELAITIEPKIFGRGVNLFADLTRDFSLELIETCTLNPHVVLLRYKITHA</sequence>
<dbReference type="SUPFAM" id="SSF53597">
    <property type="entry name" value="Dihydrofolate reductase-like"/>
    <property type="match status" value="1"/>
</dbReference>
<dbReference type="EMBL" id="MHQN01000007">
    <property type="protein sequence ID" value="OHA03989.1"/>
    <property type="molecule type" value="Genomic_DNA"/>
</dbReference>
<reference evidence="2 3" key="1">
    <citation type="journal article" date="2016" name="Nat. Commun.">
        <title>Thousands of microbial genomes shed light on interconnected biogeochemical processes in an aquifer system.</title>
        <authorList>
            <person name="Anantharaman K."/>
            <person name="Brown C.T."/>
            <person name="Hug L.A."/>
            <person name="Sharon I."/>
            <person name="Castelle C.J."/>
            <person name="Probst A.J."/>
            <person name="Thomas B.C."/>
            <person name="Singh A."/>
            <person name="Wilkins M.J."/>
            <person name="Karaoz U."/>
            <person name="Brodie E.L."/>
            <person name="Williams K.H."/>
            <person name="Hubbard S.S."/>
            <person name="Banfield J.F."/>
        </authorList>
    </citation>
    <scope>NUCLEOTIDE SEQUENCE [LARGE SCALE GENOMIC DNA]</scope>
</reference>
<comment type="caution">
    <text evidence="2">The sequence shown here is derived from an EMBL/GenBank/DDBJ whole genome shotgun (WGS) entry which is preliminary data.</text>
</comment>
<dbReference type="PANTHER" id="PTHR38011">
    <property type="entry name" value="DIHYDROFOLATE REDUCTASE FAMILY PROTEIN (AFU_ORTHOLOGUE AFUA_8G06820)"/>
    <property type="match status" value="1"/>
</dbReference>
<dbReference type="GO" id="GO:0004146">
    <property type="term" value="F:dihydrofolate reductase activity"/>
    <property type="evidence" value="ECO:0007669"/>
    <property type="project" value="InterPro"/>
</dbReference>
<dbReference type="PROSITE" id="PS51330">
    <property type="entry name" value="DHFR_2"/>
    <property type="match status" value="1"/>
</dbReference>
<dbReference type="InterPro" id="IPR024072">
    <property type="entry name" value="DHFR-like_dom_sf"/>
</dbReference>
<dbReference type="Gene3D" id="3.40.430.10">
    <property type="entry name" value="Dihydrofolate Reductase, subunit A"/>
    <property type="match status" value="1"/>
</dbReference>
<accession>A0A1G2KZW9</accession>
<dbReference type="PANTHER" id="PTHR38011:SF11">
    <property type="entry name" value="2,5-DIAMINO-6-RIBOSYLAMINO-4(3H)-PYRIMIDINONE 5'-PHOSPHATE REDUCTASE"/>
    <property type="match status" value="1"/>
</dbReference>
<evidence type="ECO:0000313" key="2">
    <source>
        <dbReference type="EMBL" id="OHA03989.1"/>
    </source>
</evidence>
<dbReference type="InterPro" id="IPR001796">
    <property type="entry name" value="DHFR_dom"/>
</dbReference>
<dbReference type="AlphaFoldDB" id="A0A1G2KZW9"/>
<name>A0A1G2KZW9_9BACT</name>
<proteinExistence type="predicted"/>
<dbReference type="InterPro" id="IPR050765">
    <property type="entry name" value="Riboflavin_Biosynth_HTPR"/>
</dbReference>
<protein>
    <recommendedName>
        <fullName evidence="1">DHFR domain-containing protein</fullName>
    </recommendedName>
</protein>
<evidence type="ECO:0000313" key="3">
    <source>
        <dbReference type="Proteomes" id="UP000177177"/>
    </source>
</evidence>
<dbReference type="GO" id="GO:0046654">
    <property type="term" value="P:tetrahydrofolate biosynthetic process"/>
    <property type="evidence" value="ECO:0007669"/>
    <property type="project" value="InterPro"/>
</dbReference>
<evidence type="ECO:0000259" key="1">
    <source>
        <dbReference type="PROSITE" id="PS51330"/>
    </source>
</evidence>
<organism evidence="2 3">
    <name type="scientific">Candidatus Sungbacteria bacterium RIFCSPHIGHO2_02_FULL_53_17</name>
    <dbReference type="NCBI Taxonomy" id="1802275"/>
    <lineage>
        <taxon>Bacteria</taxon>
        <taxon>Candidatus Sungiibacteriota</taxon>
    </lineage>
</organism>
<dbReference type="Pfam" id="PF00186">
    <property type="entry name" value="DHFR_1"/>
    <property type="match status" value="1"/>
</dbReference>